<dbReference type="EMBL" id="CP113787">
    <property type="protein sequence ID" value="WAL43548.1"/>
    <property type="molecule type" value="Genomic_DNA"/>
</dbReference>
<feature type="compositionally biased region" description="Low complexity" evidence="1">
    <location>
        <begin position="1"/>
        <end position="19"/>
    </location>
</feature>
<protein>
    <submittedName>
        <fullName evidence="2">Uncharacterized protein</fullName>
    </submittedName>
</protein>
<reference evidence="2" key="1">
    <citation type="submission" date="2022-11" db="EMBL/GenBank/DDBJ databases">
        <title>Dental biofilm bacteria. Genome sequencing and assembly.</title>
        <authorList>
            <person name="Robertsson C."/>
        </authorList>
    </citation>
    <scope>NUCLEOTIDE SEQUENCE</scope>
    <source>
        <strain evidence="2">CW</strain>
    </source>
</reference>
<proteinExistence type="predicted"/>
<dbReference type="RefSeq" id="WP_179078513.1">
    <property type="nucleotide sequence ID" value="NZ_CP113787.1"/>
</dbReference>
<gene>
    <name evidence="2" type="ORF">OFA60_03015</name>
</gene>
<name>A0AA47IPF2_ACTNA</name>
<dbReference type="Proteomes" id="UP001163127">
    <property type="component" value="Chromosome"/>
</dbReference>
<accession>A0AA47IPF2</accession>
<evidence type="ECO:0000313" key="3">
    <source>
        <dbReference type="Proteomes" id="UP001163127"/>
    </source>
</evidence>
<sequence>MSAATSSSPSSLTSFVSSLEQPPPAWHRSDDAAVPMPMGLSRVIGRLLKQFIWRR</sequence>
<organism evidence="2 3">
    <name type="scientific">Actinomyces naeslundii</name>
    <dbReference type="NCBI Taxonomy" id="1655"/>
    <lineage>
        <taxon>Bacteria</taxon>
        <taxon>Bacillati</taxon>
        <taxon>Actinomycetota</taxon>
        <taxon>Actinomycetes</taxon>
        <taxon>Actinomycetales</taxon>
        <taxon>Actinomycetaceae</taxon>
        <taxon>Actinomyces</taxon>
    </lineage>
</organism>
<evidence type="ECO:0000256" key="1">
    <source>
        <dbReference type="SAM" id="MobiDB-lite"/>
    </source>
</evidence>
<evidence type="ECO:0000313" key="2">
    <source>
        <dbReference type="EMBL" id="WAL43548.1"/>
    </source>
</evidence>
<feature type="region of interest" description="Disordered" evidence="1">
    <location>
        <begin position="1"/>
        <end position="32"/>
    </location>
</feature>
<dbReference type="AlphaFoldDB" id="A0AA47IPF2"/>